<dbReference type="InterPro" id="IPR020835">
    <property type="entry name" value="Catalase_sf"/>
</dbReference>
<dbReference type="GO" id="GO:0004096">
    <property type="term" value="F:catalase activity"/>
    <property type="evidence" value="ECO:0007669"/>
    <property type="project" value="InterPro"/>
</dbReference>
<dbReference type="AlphaFoldDB" id="A0A164DGT3"/>
<keyword evidence="9" id="KW-1185">Reference proteome</keyword>
<evidence type="ECO:0000313" key="9">
    <source>
        <dbReference type="Proteomes" id="UP000076858"/>
    </source>
</evidence>
<keyword evidence="2" id="KW-0575">Peroxidase</keyword>
<gene>
    <name evidence="8" type="ORF">APZ42_010287</name>
</gene>
<dbReference type="GO" id="GO:0020037">
    <property type="term" value="F:heme binding"/>
    <property type="evidence" value="ECO:0007669"/>
    <property type="project" value="InterPro"/>
</dbReference>
<evidence type="ECO:0000256" key="4">
    <source>
        <dbReference type="ARBA" id="ARBA00022723"/>
    </source>
</evidence>
<dbReference type="GO" id="GO:0042542">
    <property type="term" value="P:response to hydrogen peroxide"/>
    <property type="evidence" value="ECO:0007669"/>
    <property type="project" value="TreeGrafter"/>
</dbReference>
<feature type="domain" description="Catalase core" evidence="7">
    <location>
        <begin position="1"/>
        <end position="75"/>
    </location>
</feature>
<dbReference type="Pfam" id="PF00199">
    <property type="entry name" value="Catalase"/>
    <property type="match status" value="1"/>
</dbReference>
<dbReference type="Proteomes" id="UP000076858">
    <property type="component" value="Unassembled WGS sequence"/>
</dbReference>
<feature type="non-terminal residue" evidence="8">
    <location>
        <position position="76"/>
    </location>
</feature>
<evidence type="ECO:0000256" key="3">
    <source>
        <dbReference type="ARBA" id="ARBA00022617"/>
    </source>
</evidence>
<accession>A0A164DGT3</accession>
<dbReference type="STRING" id="35525.A0A164DGT3"/>
<protein>
    <submittedName>
        <fullName evidence="8">Catalase</fullName>
    </submittedName>
</protein>
<organism evidence="8 9">
    <name type="scientific">Daphnia magna</name>
    <dbReference type="NCBI Taxonomy" id="35525"/>
    <lineage>
        <taxon>Eukaryota</taxon>
        <taxon>Metazoa</taxon>
        <taxon>Ecdysozoa</taxon>
        <taxon>Arthropoda</taxon>
        <taxon>Crustacea</taxon>
        <taxon>Branchiopoda</taxon>
        <taxon>Diplostraca</taxon>
        <taxon>Cladocera</taxon>
        <taxon>Anomopoda</taxon>
        <taxon>Daphniidae</taxon>
        <taxon>Daphnia</taxon>
    </lineage>
</organism>
<evidence type="ECO:0000313" key="8">
    <source>
        <dbReference type="EMBL" id="KZR95762.1"/>
    </source>
</evidence>
<name>A0A164DGT3_9CRUS</name>
<dbReference type="InterPro" id="IPR018028">
    <property type="entry name" value="Catalase"/>
</dbReference>
<keyword evidence="3" id="KW-0349">Heme</keyword>
<evidence type="ECO:0000256" key="2">
    <source>
        <dbReference type="ARBA" id="ARBA00022559"/>
    </source>
</evidence>
<dbReference type="Gene3D" id="2.40.180.10">
    <property type="entry name" value="Catalase core domain"/>
    <property type="match status" value="1"/>
</dbReference>
<dbReference type="EMBL" id="LRGB01027286">
    <property type="protein sequence ID" value="KZR95762.1"/>
    <property type="molecule type" value="Genomic_DNA"/>
</dbReference>
<dbReference type="InterPro" id="IPR011614">
    <property type="entry name" value="Catalase_core"/>
</dbReference>
<evidence type="ECO:0000256" key="6">
    <source>
        <dbReference type="ARBA" id="ARBA00023004"/>
    </source>
</evidence>
<dbReference type="PANTHER" id="PTHR11465">
    <property type="entry name" value="CATALASE"/>
    <property type="match status" value="1"/>
</dbReference>
<keyword evidence="6" id="KW-0408">Iron</keyword>
<evidence type="ECO:0000256" key="5">
    <source>
        <dbReference type="ARBA" id="ARBA00023002"/>
    </source>
</evidence>
<dbReference type="PANTHER" id="PTHR11465:SF9">
    <property type="entry name" value="CATALASE"/>
    <property type="match status" value="1"/>
</dbReference>
<comment type="caution">
    <text evidence="8">The sequence shown here is derived from an EMBL/GenBank/DDBJ whole genome shotgun (WGS) entry which is preliminary data.</text>
</comment>
<dbReference type="GO" id="GO:0005739">
    <property type="term" value="C:mitochondrion"/>
    <property type="evidence" value="ECO:0007669"/>
    <property type="project" value="TreeGrafter"/>
</dbReference>
<comment type="similarity">
    <text evidence="1">Belongs to the catalase family.</text>
</comment>
<dbReference type="GO" id="GO:0046872">
    <property type="term" value="F:metal ion binding"/>
    <property type="evidence" value="ECO:0007669"/>
    <property type="project" value="UniProtKB-KW"/>
</dbReference>
<reference evidence="8 9" key="1">
    <citation type="submission" date="2016-03" db="EMBL/GenBank/DDBJ databases">
        <title>EvidentialGene: Evidence-directed Construction of Genes on Genomes.</title>
        <authorList>
            <person name="Gilbert D.G."/>
            <person name="Choi J.-H."/>
            <person name="Mockaitis K."/>
            <person name="Colbourne J."/>
            <person name="Pfrender M."/>
        </authorList>
    </citation>
    <scope>NUCLEOTIDE SEQUENCE [LARGE SCALE GENOMIC DNA]</scope>
    <source>
        <strain evidence="8 9">Xinb3</strain>
        <tissue evidence="8">Complete organism</tissue>
    </source>
</reference>
<evidence type="ECO:0000256" key="1">
    <source>
        <dbReference type="ARBA" id="ARBA00005329"/>
    </source>
</evidence>
<dbReference type="PROSITE" id="PS51402">
    <property type="entry name" value="CATALASE_3"/>
    <property type="match status" value="1"/>
</dbReference>
<feature type="non-terminal residue" evidence="8">
    <location>
        <position position="1"/>
    </location>
</feature>
<keyword evidence="4" id="KW-0479">Metal-binding</keyword>
<dbReference type="SUPFAM" id="SSF56634">
    <property type="entry name" value="Heme-dependent catalase-like"/>
    <property type="match status" value="1"/>
</dbReference>
<evidence type="ECO:0000259" key="7">
    <source>
        <dbReference type="Pfam" id="PF00199"/>
    </source>
</evidence>
<sequence length="76" mass="8748">RGTSDCYRFMNGYESHTFKLVNAEGKPVYCKFPFKTDEGIRNLDAGKAHQLTSDVPDYATRDLYKTISKADFPSWF</sequence>
<dbReference type="GO" id="GO:0042744">
    <property type="term" value="P:hydrogen peroxide catabolic process"/>
    <property type="evidence" value="ECO:0007669"/>
    <property type="project" value="TreeGrafter"/>
</dbReference>
<proteinExistence type="inferred from homology"/>
<keyword evidence="5" id="KW-0560">Oxidoreductase</keyword>
<dbReference type="OrthoDB" id="6880011at2759"/>
<dbReference type="GO" id="GO:0005777">
    <property type="term" value="C:peroxisome"/>
    <property type="evidence" value="ECO:0007669"/>
    <property type="project" value="TreeGrafter"/>
</dbReference>